<accession>A0A4Q0I1Q4</accession>
<dbReference type="GO" id="GO:0005737">
    <property type="term" value="C:cytoplasm"/>
    <property type="evidence" value="ECO:0007669"/>
    <property type="project" value="UniProtKB-SubCell"/>
</dbReference>
<dbReference type="Gene3D" id="3.30.260.10">
    <property type="entry name" value="TCP-1-like chaperonin intermediate domain"/>
    <property type="match status" value="1"/>
</dbReference>
<keyword evidence="3 6" id="KW-0067">ATP-binding</keyword>
<evidence type="ECO:0000256" key="7">
    <source>
        <dbReference type="RuleBase" id="RU000418"/>
    </source>
</evidence>
<keyword evidence="6" id="KW-0963">Cytoplasm</keyword>
<dbReference type="InterPro" id="IPR002423">
    <property type="entry name" value="Cpn60/GroEL/TCP-1"/>
</dbReference>
<dbReference type="Proteomes" id="UP000289166">
    <property type="component" value="Unassembled WGS sequence"/>
</dbReference>
<dbReference type="GO" id="GO:0140662">
    <property type="term" value="F:ATP-dependent protein folding chaperone"/>
    <property type="evidence" value="ECO:0007669"/>
    <property type="project" value="InterPro"/>
</dbReference>
<dbReference type="InterPro" id="IPR027413">
    <property type="entry name" value="GROEL-like_equatorial_sf"/>
</dbReference>
<dbReference type="HAMAP" id="MF_00600">
    <property type="entry name" value="CH60"/>
    <property type="match status" value="1"/>
</dbReference>
<reference evidence="10" key="1">
    <citation type="submission" date="2018-11" db="EMBL/GenBank/DDBJ databases">
        <title>Genome sequencing of a novel mesophilic and cellulolytic organism within the genus Hungateiclostridium.</title>
        <authorList>
            <person name="Rettenmaier R."/>
            <person name="Liebl W."/>
            <person name="Zverlov V."/>
        </authorList>
    </citation>
    <scope>NUCLEOTIDE SEQUENCE [LARGE SCALE GENOMIC DNA]</scope>
    <source>
        <strain evidence="10">N2K1</strain>
    </source>
</reference>
<dbReference type="InterPro" id="IPR027410">
    <property type="entry name" value="TCP-1-like_intermed_sf"/>
</dbReference>
<evidence type="ECO:0000313" key="10">
    <source>
        <dbReference type="Proteomes" id="UP000289166"/>
    </source>
</evidence>
<evidence type="ECO:0000256" key="3">
    <source>
        <dbReference type="ARBA" id="ARBA00022840"/>
    </source>
</evidence>
<dbReference type="GO" id="GO:0005524">
    <property type="term" value="F:ATP binding"/>
    <property type="evidence" value="ECO:0007669"/>
    <property type="project" value="UniProtKB-UniRule"/>
</dbReference>
<comment type="similarity">
    <text evidence="1 6 7">Belongs to the chaperonin (HSP60) family.</text>
</comment>
<dbReference type="FunFam" id="1.10.560.10:FF:000001">
    <property type="entry name" value="60 kDa chaperonin"/>
    <property type="match status" value="1"/>
</dbReference>
<name>A0A4Q0I1Q4_9FIRM</name>
<dbReference type="SUPFAM" id="SSF54849">
    <property type="entry name" value="GroEL-intermediate domain like"/>
    <property type="match status" value="1"/>
</dbReference>
<keyword evidence="10" id="KW-1185">Reference proteome</keyword>
<dbReference type="NCBIfam" id="TIGR02348">
    <property type="entry name" value="GroEL"/>
    <property type="match status" value="1"/>
</dbReference>
<dbReference type="SUPFAM" id="SSF52029">
    <property type="entry name" value="GroEL apical domain-like"/>
    <property type="match status" value="1"/>
</dbReference>
<evidence type="ECO:0000256" key="5">
    <source>
        <dbReference type="ARBA" id="ARBA00023235"/>
    </source>
</evidence>
<feature type="binding site" evidence="6">
    <location>
        <begin position="29"/>
        <end position="32"/>
    </location>
    <ligand>
        <name>ATP</name>
        <dbReference type="ChEBI" id="CHEBI:30616"/>
    </ligand>
</feature>
<dbReference type="RefSeq" id="WP_069195021.1">
    <property type="nucleotide sequence ID" value="NZ_RLII01000024.1"/>
</dbReference>
<dbReference type="GO" id="GO:0016853">
    <property type="term" value="F:isomerase activity"/>
    <property type="evidence" value="ECO:0007669"/>
    <property type="project" value="UniProtKB-KW"/>
</dbReference>
<dbReference type="NCBIfam" id="NF009489">
    <property type="entry name" value="PRK12851.1"/>
    <property type="match status" value="1"/>
</dbReference>
<dbReference type="NCBIfam" id="NF009487">
    <property type="entry name" value="PRK12849.1"/>
    <property type="match status" value="1"/>
</dbReference>
<dbReference type="InterPro" id="IPR001844">
    <property type="entry name" value="Cpn60/GroEL"/>
</dbReference>
<keyword evidence="5 6" id="KW-0413">Isomerase</keyword>
<dbReference type="AlphaFoldDB" id="A0A4Q0I1Q4"/>
<dbReference type="FunFam" id="3.50.7.10:FF:000001">
    <property type="entry name" value="60 kDa chaperonin"/>
    <property type="match status" value="1"/>
</dbReference>
<dbReference type="OrthoDB" id="9766614at2"/>
<dbReference type="CDD" id="cd03344">
    <property type="entry name" value="GroEL"/>
    <property type="match status" value="1"/>
</dbReference>
<proteinExistence type="inferred from homology"/>
<dbReference type="Gene3D" id="1.10.560.10">
    <property type="entry name" value="GroEL-like equatorial domain"/>
    <property type="match status" value="1"/>
</dbReference>
<dbReference type="PANTHER" id="PTHR45633">
    <property type="entry name" value="60 KDA HEAT SHOCK PROTEIN, MITOCHONDRIAL"/>
    <property type="match status" value="1"/>
</dbReference>
<dbReference type="NCBIfam" id="NF009488">
    <property type="entry name" value="PRK12850.1"/>
    <property type="match status" value="1"/>
</dbReference>
<gene>
    <name evidence="6 9" type="primary">groL</name>
    <name evidence="6" type="synonym">groEL</name>
    <name evidence="9" type="ORF">EFD62_13905</name>
</gene>
<comment type="subcellular location">
    <subcellularLocation>
        <location evidence="6">Cytoplasm</location>
    </subcellularLocation>
</comment>
<evidence type="ECO:0000256" key="4">
    <source>
        <dbReference type="ARBA" id="ARBA00023186"/>
    </source>
</evidence>
<dbReference type="InterPro" id="IPR027409">
    <property type="entry name" value="GroEL-like_apical_dom_sf"/>
</dbReference>
<keyword evidence="4 6" id="KW-0143">Chaperone</keyword>
<dbReference type="PRINTS" id="PR00298">
    <property type="entry name" value="CHAPERONIN60"/>
</dbReference>
<protein>
    <recommendedName>
        <fullName evidence="6">Chaperonin GroEL</fullName>
        <ecNumber evidence="6">5.6.1.7</ecNumber>
    </recommendedName>
    <alternativeName>
        <fullName evidence="6">60 kDa chaperonin</fullName>
    </alternativeName>
    <alternativeName>
        <fullName evidence="6">Chaperonin-60</fullName>
        <shortName evidence="6">Cpn60</shortName>
    </alternativeName>
</protein>
<dbReference type="PROSITE" id="PS00296">
    <property type="entry name" value="CHAPERONINS_CPN60"/>
    <property type="match status" value="1"/>
</dbReference>
<sequence>MAKEIKFGEEARRALERGVNQLADTVKVTLGPKGRNVVLDKKFGSPIITNDGVTIAKEVELEDAFENMGAQLVKEVATKTNDVAGDGTTTATLLAQAIIREGLKNVAAGANPMVLKKGIAKAVDAAVEGIKEVSQKVKGKEDIARVASISANDEVIGTLIADAMEKVTNDGVITVEESKTMGTNLEVVEGMQFDRGYVSPYMVTDTEKMEAILDDPYILITDKKISNIQDVLPLLEQIVQQGKKLVVIAEDVEGEALATLLVNKLRGTFTCVAVKAPGFGDRRKAMLEDIAILTGGQVITSDLGLELKDTTVEQLGRARQIKVQKENTIIVDGAGSASEIQKRIASIKSQIEETTSDFDREKLQERLAKLSGGVAVIQVGAATETEMKEKKLRIEDALAATKAAVEEGIVAGGGTALINVLPKVSKILETVTGDEKTGVQIILRALEEPVRQIAENAGLEGSVIVEKLKASEVGVGFDALNEKYVNMIEVGIVDPAKVTRSALQNAASVASMVLTTESVVSDIPEKEAAPAGMPGGMGGGMGGMY</sequence>
<dbReference type="GO" id="GO:0042026">
    <property type="term" value="P:protein refolding"/>
    <property type="evidence" value="ECO:0007669"/>
    <property type="project" value="UniProtKB-UniRule"/>
</dbReference>
<comment type="function">
    <text evidence="6 8">Together with its co-chaperonin GroES, plays an essential role in assisting protein folding. The GroEL-GroES system forms a nano-cage that allows encapsulation of the non-native substrate proteins and provides a physical environment optimized to promote and accelerate protein folding.</text>
</comment>
<keyword evidence="2 6" id="KW-0547">Nucleotide-binding</keyword>
<comment type="caution">
    <text evidence="9">The sequence shown here is derived from an EMBL/GenBank/DDBJ whole genome shotgun (WGS) entry which is preliminary data.</text>
</comment>
<feature type="binding site" evidence="6">
    <location>
        <position position="413"/>
    </location>
    <ligand>
        <name>ATP</name>
        <dbReference type="ChEBI" id="CHEBI:30616"/>
    </ligand>
</feature>
<evidence type="ECO:0000256" key="6">
    <source>
        <dbReference type="HAMAP-Rule" id="MF_00600"/>
    </source>
</evidence>
<comment type="subunit">
    <text evidence="6 8">Forms a cylinder of 14 subunits composed of two heptameric rings stacked back-to-back. Interacts with the co-chaperonin GroES.</text>
</comment>
<feature type="binding site" evidence="6">
    <location>
        <position position="494"/>
    </location>
    <ligand>
        <name>ATP</name>
        <dbReference type="ChEBI" id="CHEBI:30616"/>
    </ligand>
</feature>
<feature type="binding site" evidence="6">
    <location>
        <begin position="478"/>
        <end position="480"/>
    </location>
    <ligand>
        <name>ATP</name>
        <dbReference type="ChEBI" id="CHEBI:30616"/>
    </ligand>
</feature>
<evidence type="ECO:0000256" key="8">
    <source>
        <dbReference type="RuleBase" id="RU000419"/>
    </source>
</evidence>
<evidence type="ECO:0000256" key="2">
    <source>
        <dbReference type="ARBA" id="ARBA00022741"/>
    </source>
</evidence>
<dbReference type="InterPro" id="IPR018370">
    <property type="entry name" value="Chaperonin_Cpn60_CS"/>
</dbReference>
<organism evidence="9 10">
    <name type="scientific">Acetivibrio mesophilus</name>
    <dbReference type="NCBI Taxonomy" id="2487273"/>
    <lineage>
        <taxon>Bacteria</taxon>
        <taxon>Bacillati</taxon>
        <taxon>Bacillota</taxon>
        <taxon>Clostridia</taxon>
        <taxon>Eubacteriales</taxon>
        <taxon>Oscillospiraceae</taxon>
        <taxon>Acetivibrio</taxon>
    </lineage>
</organism>
<dbReference type="Gene3D" id="3.50.7.10">
    <property type="entry name" value="GroEL"/>
    <property type="match status" value="1"/>
</dbReference>
<dbReference type="Pfam" id="PF00118">
    <property type="entry name" value="Cpn60_TCP1"/>
    <property type="match status" value="1"/>
</dbReference>
<comment type="caution">
    <text evidence="6">Lacks conserved residue(s) required for the propagation of feature annotation.</text>
</comment>
<dbReference type="EC" id="5.6.1.7" evidence="6"/>
<evidence type="ECO:0000256" key="1">
    <source>
        <dbReference type="ARBA" id="ARBA00006607"/>
    </source>
</evidence>
<dbReference type="EMBL" id="RLII01000024">
    <property type="protein sequence ID" value="RXE58108.1"/>
    <property type="molecule type" value="Genomic_DNA"/>
</dbReference>
<dbReference type="GO" id="GO:0051082">
    <property type="term" value="F:unfolded protein binding"/>
    <property type="evidence" value="ECO:0007669"/>
    <property type="project" value="UniProtKB-UniRule"/>
</dbReference>
<dbReference type="NCBIfam" id="NF000592">
    <property type="entry name" value="PRK00013.1"/>
    <property type="match status" value="1"/>
</dbReference>
<dbReference type="SMR" id="A0A4Q0I1Q4"/>
<feature type="binding site" evidence="6">
    <location>
        <begin position="86"/>
        <end position="90"/>
    </location>
    <ligand>
        <name>ATP</name>
        <dbReference type="ChEBI" id="CHEBI:30616"/>
    </ligand>
</feature>
<evidence type="ECO:0000313" key="9">
    <source>
        <dbReference type="EMBL" id="RXE58108.1"/>
    </source>
</evidence>
<dbReference type="SUPFAM" id="SSF48592">
    <property type="entry name" value="GroEL equatorial domain-like"/>
    <property type="match status" value="1"/>
</dbReference>